<evidence type="ECO:0000313" key="8">
    <source>
        <dbReference type="EMBL" id="EMF55974.1"/>
    </source>
</evidence>
<proteinExistence type="inferred from homology"/>
<dbReference type="AlphaFoldDB" id="M3FUS3"/>
<sequence length="181" mass="20060">MASEHPKGLNRMKKSKRLKDPKDPKHQTCLNWRPLMHPAQPTMPTPPALEQRARARLITPDYDEVPVRTTLRYTPDDPFAVHIDFPAGVSADDVNVTWAFARALLAEGLDRPTGIGDVHLWPHGSAHTVVELRSPHGMAMIRFDTSTLRRFLRRSYVVVALGGETLGPAFEGGLASLLDGV</sequence>
<feature type="compositionally biased region" description="Basic residues" evidence="7">
    <location>
        <begin position="8"/>
        <end position="17"/>
    </location>
</feature>
<keyword evidence="6" id="KW-0131">Cell cycle</keyword>
<evidence type="ECO:0000313" key="9">
    <source>
        <dbReference type="Proteomes" id="UP000030760"/>
    </source>
</evidence>
<evidence type="ECO:0000256" key="3">
    <source>
        <dbReference type="ARBA" id="ARBA00022618"/>
    </source>
</evidence>
<gene>
    <name evidence="8" type="ORF">SBD_3287</name>
</gene>
<comment type="subcellular location">
    <subcellularLocation>
        <location evidence="1">Cell septum</location>
    </subcellularLocation>
</comment>
<evidence type="ECO:0000256" key="5">
    <source>
        <dbReference type="ARBA" id="ARBA00023210"/>
    </source>
</evidence>
<dbReference type="Pfam" id="PF04686">
    <property type="entry name" value="SsgA"/>
    <property type="match status" value="1"/>
</dbReference>
<keyword evidence="4" id="KW-0749">Sporulation</keyword>
<evidence type="ECO:0000256" key="2">
    <source>
        <dbReference type="ARBA" id="ARBA00009323"/>
    </source>
</evidence>
<feature type="region of interest" description="Disordered" evidence="7">
    <location>
        <begin position="1"/>
        <end position="29"/>
    </location>
</feature>
<protein>
    <submittedName>
        <fullName evidence="8">Regulator</fullName>
    </submittedName>
</protein>
<comment type="similarity">
    <text evidence="2">Belongs to the SsgA family.</text>
</comment>
<dbReference type="GO" id="GO:0000917">
    <property type="term" value="P:division septum assembly"/>
    <property type="evidence" value="ECO:0007669"/>
    <property type="project" value="UniProtKB-KW"/>
</dbReference>
<dbReference type="RefSeq" id="WP_005479112.1">
    <property type="nucleotide sequence ID" value="NZ_KB405067.1"/>
</dbReference>
<dbReference type="Proteomes" id="UP000030760">
    <property type="component" value="Unassembled WGS sequence"/>
</dbReference>
<keyword evidence="5" id="KW-0717">Septation</keyword>
<keyword evidence="3" id="KW-0132">Cell division</keyword>
<evidence type="ECO:0000256" key="7">
    <source>
        <dbReference type="SAM" id="MobiDB-lite"/>
    </source>
</evidence>
<dbReference type="GO" id="GO:0030435">
    <property type="term" value="P:sporulation resulting in formation of a cellular spore"/>
    <property type="evidence" value="ECO:0007669"/>
    <property type="project" value="UniProtKB-KW"/>
</dbReference>
<evidence type="ECO:0000256" key="1">
    <source>
        <dbReference type="ARBA" id="ARBA00004431"/>
    </source>
</evidence>
<organism evidence="8 9">
    <name type="scientific">Streptomyces bottropensis ATCC 25435</name>
    <dbReference type="NCBI Taxonomy" id="1054862"/>
    <lineage>
        <taxon>Bacteria</taxon>
        <taxon>Bacillati</taxon>
        <taxon>Actinomycetota</taxon>
        <taxon>Actinomycetes</taxon>
        <taxon>Kitasatosporales</taxon>
        <taxon>Streptomycetaceae</taxon>
        <taxon>Streptomyces</taxon>
    </lineage>
</organism>
<dbReference type="GO" id="GO:0030428">
    <property type="term" value="C:cell septum"/>
    <property type="evidence" value="ECO:0007669"/>
    <property type="project" value="UniProtKB-SubCell"/>
</dbReference>
<dbReference type="InterPro" id="IPR038658">
    <property type="entry name" value="SsgB_sf"/>
</dbReference>
<accession>M3FUS3</accession>
<name>M3FUS3_9ACTN</name>
<evidence type="ECO:0000256" key="6">
    <source>
        <dbReference type="ARBA" id="ARBA00023306"/>
    </source>
</evidence>
<dbReference type="InterPro" id="IPR006776">
    <property type="entry name" value="SsgB"/>
</dbReference>
<reference evidence="9" key="1">
    <citation type="journal article" date="2013" name="Genome Announc.">
        <title>Draft Genome Sequence of Streptomyces bottropensis ATCC 25435, a Bottromycin-Producing Actinomycete.</title>
        <authorList>
            <person name="Zhang H."/>
            <person name="Zhou W."/>
            <person name="Zhuang Y."/>
            <person name="Liang X."/>
            <person name="Liu T."/>
        </authorList>
    </citation>
    <scope>NUCLEOTIDE SEQUENCE [LARGE SCALE GENOMIC DNA]</scope>
    <source>
        <strain evidence="9">ATCC 25435</strain>
    </source>
</reference>
<evidence type="ECO:0000256" key="4">
    <source>
        <dbReference type="ARBA" id="ARBA00022969"/>
    </source>
</evidence>
<dbReference type="EMBL" id="KB405067">
    <property type="protein sequence ID" value="EMF55974.1"/>
    <property type="molecule type" value="Genomic_DNA"/>
</dbReference>
<dbReference type="GeneID" id="96271564"/>
<dbReference type="Gene3D" id="2.30.31.20">
    <property type="entry name" value="Sporulation-specific cell division protein SsgB"/>
    <property type="match status" value="1"/>
</dbReference>